<protein>
    <submittedName>
        <fullName evidence="2">GTP cyclohydrolase 1 feedback regulatory protein</fullName>
    </submittedName>
</protein>
<evidence type="ECO:0000313" key="2">
    <source>
        <dbReference type="WBParaSite" id="jg18383"/>
    </source>
</evidence>
<reference evidence="2" key="1">
    <citation type="submission" date="2022-11" db="UniProtKB">
        <authorList>
            <consortium name="WormBaseParasite"/>
        </authorList>
    </citation>
    <scope>IDENTIFICATION</scope>
</reference>
<proteinExistence type="predicted"/>
<dbReference type="InterPro" id="IPR009112">
    <property type="entry name" value="GTP_CycHdrlase_I_reg"/>
</dbReference>
<dbReference type="WBParaSite" id="jg18383">
    <property type="protein sequence ID" value="jg18383"/>
    <property type="gene ID" value="jg18383"/>
</dbReference>
<dbReference type="InterPro" id="IPR036717">
    <property type="entry name" value="GFRP_sf"/>
</dbReference>
<name>A0A915DCD2_9BILA</name>
<accession>A0A915DCD2</accession>
<dbReference type="Pfam" id="PF06399">
    <property type="entry name" value="GFRP"/>
    <property type="match status" value="1"/>
</dbReference>
<keyword evidence="1" id="KW-1185">Reference proteome</keyword>
<dbReference type="AlphaFoldDB" id="A0A915DCD2"/>
<dbReference type="Proteomes" id="UP000887574">
    <property type="component" value="Unplaced"/>
</dbReference>
<evidence type="ECO:0000313" key="1">
    <source>
        <dbReference type="Proteomes" id="UP000887574"/>
    </source>
</evidence>
<sequence length="86" mass="9524">MDFVLVSAKSLWKGPTKLSSTNRDIDNALDVKLKPPRPFFSGEIKYVTENSPTIVLNTLSGLGYNILGMTSSTTKELQYPICVDTR</sequence>
<dbReference type="Gene3D" id="3.30.1410.10">
    <property type="entry name" value="GTP cyclohydrolase I feedback regulatory protein GFRP"/>
    <property type="match status" value="1"/>
</dbReference>
<organism evidence="1 2">
    <name type="scientific">Ditylenchus dipsaci</name>
    <dbReference type="NCBI Taxonomy" id="166011"/>
    <lineage>
        <taxon>Eukaryota</taxon>
        <taxon>Metazoa</taxon>
        <taxon>Ecdysozoa</taxon>
        <taxon>Nematoda</taxon>
        <taxon>Chromadorea</taxon>
        <taxon>Rhabditida</taxon>
        <taxon>Tylenchina</taxon>
        <taxon>Tylenchomorpha</taxon>
        <taxon>Sphaerularioidea</taxon>
        <taxon>Anguinidae</taxon>
        <taxon>Anguininae</taxon>
        <taxon>Ditylenchus</taxon>
    </lineage>
</organism>
<dbReference type="GO" id="GO:0009890">
    <property type="term" value="P:negative regulation of biosynthetic process"/>
    <property type="evidence" value="ECO:0007669"/>
    <property type="project" value="InterPro"/>
</dbReference>